<name>A0ABW9G7G6_9GAMM</name>
<evidence type="ECO:0000259" key="1">
    <source>
        <dbReference type="Pfam" id="PF13473"/>
    </source>
</evidence>
<accession>A0ABW9G7G6</accession>
<feature type="domain" description="EfeO-type cupredoxin-like" evidence="1">
    <location>
        <begin position="14"/>
        <end position="105"/>
    </location>
</feature>
<comment type="caution">
    <text evidence="2">The sequence shown here is derived from an EMBL/GenBank/DDBJ whole genome shotgun (WGS) entry which is preliminary data.</text>
</comment>
<dbReference type="InterPro" id="IPR028096">
    <property type="entry name" value="EfeO_Cupredoxin"/>
</dbReference>
<gene>
    <name evidence="2" type="ORF">ABUE30_11250</name>
</gene>
<dbReference type="Pfam" id="PF13473">
    <property type="entry name" value="Cupredoxin_1"/>
    <property type="match status" value="1"/>
</dbReference>
<evidence type="ECO:0000313" key="2">
    <source>
        <dbReference type="EMBL" id="MFM2485627.1"/>
    </source>
</evidence>
<proteinExistence type="predicted"/>
<dbReference type="PANTHER" id="PTHR39192:SF1">
    <property type="entry name" value="IRON UPTAKE SYSTEM COMPONENT EFEO"/>
    <property type="match status" value="1"/>
</dbReference>
<dbReference type="PANTHER" id="PTHR39192">
    <property type="entry name" value="IRON UPTAKE SYSTEM COMPONENT EFEO"/>
    <property type="match status" value="1"/>
</dbReference>
<reference evidence="2 3" key="1">
    <citation type="journal article" date="2013" name="Int. J. Syst. Evol. Microbiol.">
        <title>Celerinatantimonas yamalensis sp. nov., a cold-adapted diazotrophic bacterium from a cold permafrost brine.</title>
        <authorList>
            <person name="Shcherbakova V."/>
            <person name="Chuvilskaya N."/>
            <person name="Rivkina E."/>
            <person name="Demidov N."/>
            <person name="Uchaeva V."/>
            <person name="Suetin S."/>
            <person name="Suzina N."/>
            <person name="Gilichinsky D."/>
        </authorList>
    </citation>
    <scope>NUCLEOTIDE SEQUENCE [LARGE SCALE GENOMIC DNA]</scope>
    <source>
        <strain evidence="2 3">C7</strain>
    </source>
</reference>
<evidence type="ECO:0000313" key="3">
    <source>
        <dbReference type="Proteomes" id="UP001629953"/>
    </source>
</evidence>
<sequence length="291" mass="32308">MLAGALFSSMIPLSYAQSIPEIKISVNDTQCDPMALSVTAGKVRFIIKNNSMRALEWEILKGVRVVAERENIAPGFYQKMTVDLEPGHYATTCGLLTNPRGSLVVNAAAGSQGYQVKRQDIIAIEAEYKYLLVTQTQALEAQVQAWQGSKVPADLVRQYAGMLVFARGFASDAADDKLVVAKVSRRALLAQVSLWKRRARENTLSLFKITQLLQQQLLASEPTSVAWHGLTADLTQFEKVLTPVMHKLDSKRLSALHLHIEQWRDIDSLAVRQQLHADLGKIATQLKLEKS</sequence>
<dbReference type="InterPro" id="IPR050894">
    <property type="entry name" value="EfeM/EfeO_iron_uptake"/>
</dbReference>
<dbReference type="EMBL" id="JBEQCT010000005">
    <property type="protein sequence ID" value="MFM2485627.1"/>
    <property type="molecule type" value="Genomic_DNA"/>
</dbReference>
<keyword evidence="3" id="KW-1185">Reference proteome</keyword>
<organism evidence="2 3">
    <name type="scientific">Celerinatantimonas yamalensis</name>
    <dbReference type="NCBI Taxonomy" id="559956"/>
    <lineage>
        <taxon>Bacteria</taxon>
        <taxon>Pseudomonadati</taxon>
        <taxon>Pseudomonadota</taxon>
        <taxon>Gammaproteobacteria</taxon>
        <taxon>Celerinatantimonadaceae</taxon>
        <taxon>Celerinatantimonas</taxon>
    </lineage>
</organism>
<protein>
    <submittedName>
        <fullName evidence="2">Cupredoxin domain-containing protein</fullName>
    </submittedName>
</protein>
<dbReference type="Proteomes" id="UP001629953">
    <property type="component" value="Unassembled WGS sequence"/>
</dbReference>